<accession>A0A2P2NKK9</accession>
<name>A0A2P2NKK9_RHIMU</name>
<dbReference type="EMBL" id="GGEC01062564">
    <property type="protein sequence ID" value="MBX43048.1"/>
    <property type="molecule type" value="Transcribed_RNA"/>
</dbReference>
<dbReference type="AlphaFoldDB" id="A0A2P2NKK9"/>
<protein>
    <submittedName>
        <fullName evidence="1">Uncharacterized protein</fullName>
    </submittedName>
</protein>
<sequence length="48" mass="5852">MKGMKLRNMRKFIFFFEREEHEKIIIETKMLNTRTFSLTQQLSVNTAN</sequence>
<reference evidence="1" key="1">
    <citation type="submission" date="2018-02" db="EMBL/GenBank/DDBJ databases">
        <title>Rhizophora mucronata_Transcriptome.</title>
        <authorList>
            <person name="Meera S.P."/>
            <person name="Sreeshan A."/>
            <person name="Augustine A."/>
        </authorList>
    </citation>
    <scope>NUCLEOTIDE SEQUENCE</scope>
    <source>
        <tissue evidence="1">Leaf</tissue>
    </source>
</reference>
<organism evidence="1">
    <name type="scientific">Rhizophora mucronata</name>
    <name type="common">Asiatic mangrove</name>
    <dbReference type="NCBI Taxonomy" id="61149"/>
    <lineage>
        <taxon>Eukaryota</taxon>
        <taxon>Viridiplantae</taxon>
        <taxon>Streptophyta</taxon>
        <taxon>Embryophyta</taxon>
        <taxon>Tracheophyta</taxon>
        <taxon>Spermatophyta</taxon>
        <taxon>Magnoliopsida</taxon>
        <taxon>eudicotyledons</taxon>
        <taxon>Gunneridae</taxon>
        <taxon>Pentapetalae</taxon>
        <taxon>rosids</taxon>
        <taxon>fabids</taxon>
        <taxon>Malpighiales</taxon>
        <taxon>Rhizophoraceae</taxon>
        <taxon>Rhizophora</taxon>
    </lineage>
</organism>
<evidence type="ECO:0000313" key="1">
    <source>
        <dbReference type="EMBL" id="MBX43048.1"/>
    </source>
</evidence>
<proteinExistence type="predicted"/>